<keyword evidence="5 7" id="KW-0234">DNA repair</keyword>
<evidence type="ECO:0000256" key="3">
    <source>
        <dbReference type="ARBA" id="ARBA00022763"/>
    </source>
</evidence>
<gene>
    <name evidence="7 9" type="primary">recO</name>
    <name evidence="9" type="ORF">Ami103574_07925</name>
</gene>
<dbReference type="InterPro" id="IPR042242">
    <property type="entry name" value="RecO_C"/>
</dbReference>
<dbReference type="InterPro" id="IPR012340">
    <property type="entry name" value="NA-bd_OB-fold"/>
</dbReference>
<evidence type="ECO:0000259" key="8">
    <source>
        <dbReference type="Pfam" id="PF11967"/>
    </source>
</evidence>
<evidence type="ECO:0000313" key="9">
    <source>
        <dbReference type="EMBL" id="QIB69255.1"/>
    </source>
</evidence>
<organism evidence="9 10">
    <name type="scientific">Aminipila butyrica</name>
    <dbReference type="NCBI Taxonomy" id="433296"/>
    <lineage>
        <taxon>Bacteria</taxon>
        <taxon>Bacillati</taxon>
        <taxon>Bacillota</taxon>
        <taxon>Clostridia</taxon>
        <taxon>Peptostreptococcales</taxon>
        <taxon>Anaerovoracaceae</taxon>
        <taxon>Aminipila</taxon>
    </lineage>
</organism>
<keyword evidence="4 7" id="KW-0233">DNA recombination</keyword>
<evidence type="ECO:0000256" key="4">
    <source>
        <dbReference type="ARBA" id="ARBA00023172"/>
    </source>
</evidence>
<keyword evidence="3 7" id="KW-0227">DNA damage</keyword>
<dbReference type="InterPro" id="IPR022572">
    <property type="entry name" value="DNA_rep/recomb_RecO_N"/>
</dbReference>
<evidence type="ECO:0000256" key="6">
    <source>
        <dbReference type="ARBA" id="ARBA00033409"/>
    </source>
</evidence>
<keyword evidence="10" id="KW-1185">Reference proteome</keyword>
<evidence type="ECO:0000256" key="7">
    <source>
        <dbReference type="HAMAP-Rule" id="MF_00201"/>
    </source>
</evidence>
<feature type="domain" description="DNA replication/recombination mediator RecO N-terminal" evidence="8">
    <location>
        <begin position="1"/>
        <end position="78"/>
    </location>
</feature>
<dbReference type="NCBIfam" id="TIGR00613">
    <property type="entry name" value="reco"/>
    <property type="match status" value="1"/>
</dbReference>
<dbReference type="Gene3D" id="2.40.50.140">
    <property type="entry name" value="Nucleic acid-binding proteins"/>
    <property type="match status" value="1"/>
</dbReference>
<dbReference type="SUPFAM" id="SSF57863">
    <property type="entry name" value="ArfGap/RecO-like zinc finger"/>
    <property type="match status" value="1"/>
</dbReference>
<dbReference type="GO" id="GO:0006302">
    <property type="term" value="P:double-strand break repair"/>
    <property type="evidence" value="ECO:0007669"/>
    <property type="project" value="TreeGrafter"/>
</dbReference>
<evidence type="ECO:0000256" key="5">
    <source>
        <dbReference type="ARBA" id="ARBA00023204"/>
    </source>
</evidence>
<dbReference type="PANTHER" id="PTHR33991">
    <property type="entry name" value="DNA REPAIR PROTEIN RECO"/>
    <property type="match status" value="1"/>
</dbReference>
<accession>A0A858BW11</accession>
<dbReference type="Gene3D" id="1.20.1440.120">
    <property type="entry name" value="Recombination protein O, C-terminal domain"/>
    <property type="match status" value="1"/>
</dbReference>
<dbReference type="SUPFAM" id="SSF50249">
    <property type="entry name" value="Nucleic acid-binding proteins"/>
    <property type="match status" value="1"/>
</dbReference>
<reference evidence="9 10" key="1">
    <citation type="submission" date="2020-02" db="EMBL/GenBank/DDBJ databases">
        <authorList>
            <person name="Kim Y.B."/>
            <person name="Roh S.W."/>
        </authorList>
    </citation>
    <scope>NUCLEOTIDE SEQUENCE [LARGE SCALE GENOMIC DNA]</scope>
    <source>
        <strain evidence="9 10">DSM 103574</strain>
    </source>
</reference>
<dbReference type="RefSeq" id="WP_163066352.1">
    <property type="nucleotide sequence ID" value="NZ_CP048649.1"/>
</dbReference>
<dbReference type="Pfam" id="PF02565">
    <property type="entry name" value="RecO_C"/>
    <property type="match status" value="1"/>
</dbReference>
<evidence type="ECO:0000256" key="2">
    <source>
        <dbReference type="ARBA" id="ARBA00021310"/>
    </source>
</evidence>
<dbReference type="Pfam" id="PF11967">
    <property type="entry name" value="RecO_N"/>
    <property type="match status" value="1"/>
</dbReference>
<protein>
    <recommendedName>
        <fullName evidence="2 7">DNA repair protein RecO</fullName>
    </recommendedName>
    <alternativeName>
        <fullName evidence="6 7">Recombination protein O</fullName>
    </alternativeName>
</protein>
<dbReference type="AlphaFoldDB" id="A0A858BW11"/>
<dbReference type="EMBL" id="CP048649">
    <property type="protein sequence ID" value="QIB69255.1"/>
    <property type="molecule type" value="Genomic_DNA"/>
</dbReference>
<dbReference type="GO" id="GO:0006310">
    <property type="term" value="P:DNA recombination"/>
    <property type="evidence" value="ECO:0007669"/>
    <property type="project" value="UniProtKB-UniRule"/>
</dbReference>
<dbReference type="KEGG" id="abut:Ami103574_07925"/>
<name>A0A858BW11_9FIRM</name>
<dbReference type="GO" id="GO:0043590">
    <property type="term" value="C:bacterial nucleoid"/>
    <property type="evidence" value="ECO:0007669"/>
    <property type="project" value="TreeGrafter"/>
</dbReference>
<dbReference type="InterPro" id="IPR037278">
    <property type="entry name" value="ARFGAP/RecO"/>
</dbReference>
<proteinExistence type="inferred from homology"/>
<dbReference type="PANTHER" id="PTHR33991:SF1">
    <property type="entry name" value="DNA REPAIR PROTEIN RECO"/>
    <property type="match status" value="1"/>
</dbReference>
<evidence type="ECO:0000313" key="10">
    <source>
        <dbReference type="Proteomes" id="UP000466848"/>
    </source>
</evidence>
<comment type="function">
    <text evidence="7">Involved in DNA repair and RecF pathway recombination.</text>
</comment>
<sequence>MYTDTEGIVLKSIKMTSGRKMLVLFSLKYGKISAATNINEKGRSKSTLALRPFTYSRFELYKNRESYNINSAEVIKSFYKIGEDVDKYMYASYILEYTDKILSENERAPQMFDLLQDYLAALEKRSKSYATLALAYQIKSLALLGCAPQLKQCVSCGERGNLRWLAIGEGGLICESCLNKLKGNTNESLIYDANFGIIEAANYMLSNPLKSLENLALNQQTQDSLKELIRRYISYHLDIRDLKSESFLME</sequence>
<dbReference type="InterPro" id="IPR003717">
    <property type="entry name" value="RecO"/>
</dbReference>
<comment type="similarity">
    <text evidence="1 7">Belongs to the RecO family.</text>
</comment>
<dbReference type="Proteomes" id="UP000466848">
    <property type="component" value="Chromosome"/>
</dbReference>
<evidence type="ECO:0000256" key="1">
    <source>
        <dbReference type="ARBA" id="ARBA00007452"/>
    </source>
</evidence>
<dbReference type="HAMAP" id="MF_00201">
    <property type="entry name" value="RecO"/>
    <property type="match status" value="1"/>
</dbReference>